<evidence type="ECO:0000259" key="1">
    <source>
        <dbReference type="PROSITE" id="PS50994"/>
    </source>
</evidence>
<dbReference type="EMBL" id="CAVLGL010000080">
    <property type="protein sequence ID" value="CAK1586326.1"/>
    <property type="molecule type" value="Genomic_DNA"/>
</dbReference>
<organism evidence="2 3">
    <name type="scientific">Parnassius mnemosyne</name>
    <name type="common">clouded apollo</name>
    <dbReference type="NCBI Taxonomy" id="213953"/>
    <lineage>
        <taxon>Eukaryota</taxon>
        <taxon>Metazoa</taxon>
        <taxon>Ecdysozoa</taxon>
        <taxon>Arthropoda</taxon>
        <taxon>Hexapoda</taxon>
        <taxon>Insecta</taxon>
        <taxon>Pterygota</taxon>
        <taxon>Neoptera</taxon>
        <taxon>Endopterygota</taxon>
        <taxon>Lepidoptera</taxon>
        <taxon>Glossata</taxon>
        <taxon>Ditrysia</taxon>
        <taxon>Papilionoidea</taxon>
        <taxon>Papilionidae</taxon>
        <taxon>Parnassiinae</taxon>
        <taxon>Parnassini</taxon>
        <taxon>Parnassius</taxon>
        <taxon>Driopa</taxon>
    </lineage>
</organism>
<dbReference type="FunFam" id="3.30.420.10:FF:000032">
    <property type="entry name" value="Retrovirus-related Pol polyprotein from transposon 297-like Protein"/>
    <property type="match status" value="1"/>
</dbReference>
<evidence type="ECO:0000313" key="3">
    <source>
        <dbReference type="Proteomes" id="UP001314205"/>
    </source>
</evidence>
<gene>
    <name evidence="2" type="ORF">PARMNEM_LOCUS7292</name>
</gene>
<dbReference type="PROSITE" id="PS50994">
    <property type="entry name" value="INTEGRASE"/>
    <property type="match status" value="1"/>
</dbReference>
<proteinExistence type="predicted"/>
<accession>A0AAV1KTG0</accession>
<reference evidence="2 3" key="1">
    <citation type="submission" date="2023-11" db="EMBL/GenBank/DDBJ databases">
        <authorList>
            <person name="Hedman E."/>
            <person name="Englund M."/>
            <person name="Stromberg M."/>
            <person name="Nyberg Akerstrom W."/>
            <person name="Nylinder S."/>
            <person name="Jareborg N."/>
            <person name="Kallberg Y."/>
            <person name="Kronander E."/>
        </authorList>
    </citation>
    <scope>NUCLEOTIDE SEQUENCE [LARGE SCALE GENOMIC DNA]</scope>
</reference>
<dbReference type="PANTHER" id="PTHR37984:SF15">
    <property type="entry name" value="INTEGRASE CATALYTIC DOMAIN-CONTAINING PROTEIN"/>
    <property type="match status" value="1"/>
</dbReference>
<dbReference type="SUPFAM" id="SSF53098">
    <property type="entry name" value="Ribonuclease H-like"/>
    <property type="match status" value="1"/>
</dbReference>
<protein>
    <recommendedName>
        <fullName evidence="1">Integrase catalytic domain-containing protein</fullName>
    </recommendedName>
</protein>
<dbReference type="GO" id="GO:0015074">
    <property type="term" value="P:DNA integration"/>
    <property type="evidence" value="ECO:0007669"/>
    <property type="project" value="InterPro"/>
</dbReference>
<keyword evidence="3" id="KW-1185">Reference proteome</keyword>
<dbReference type="AlphaFoldDB" id="A0AAV1KTG0"/>
<feature type="domain" description="Integrase catalytic" evidence="1">
    <location>
        <begin position="28"/>
        <end position="191"/>
    </location>
</feature>
<dbReference type="Proteomes" id="UP001314205">
    <property type="component" value="Unassembled WGS sequence"/>
</dbReference>
<dbReference type="GO" id="GO:0003676">
    <property type="term" value="F:nucleic acid binding"/>
    <property type="evidence" value="ECO:0007669"/>
    <property type="project" value="InterPro"/>
</dbReference>
<evidence type="ECO:0000313" key="2">
    <source>
        <dbReference type="EMBL" id="CAK1586326.1"/>
    </source>
</evidence>
<dbReference type="PANTHER" id="PTHR37984">
    <property type="entry name" value="PROTEIN CBG26694"/>
    <property type="match status" value="1"/>
</dbReference>
<sequence length="203" mass="23481">MRKFVTEYLKNREECQRYEISNQKPAGLLQTPVQNQRGKVLATDFFGPLSEGESGEKWILLIEDIATRWVEMLALKEATAEVTAKILIEQYFLRYGFPRRIVSDNGIQFVSAVMQQTMHLLDIKQNIIALYHPEVNPAERKNRDLKTQLSILVQNNHRAWPKYLPEIRFSMNSAKCSTTGCSPAFLMFAREMRTPYDALHSVI</sequence>
<dbReference type="InterPro" id="IPR050951">
    <property type="entry name" value="Retrovirus_Pol_polyprotein"/>
</dbReference>
<dbReference type="InterPro" id="IPR012337">
    <property type="entry name" value="RNaseH-like_sf"/>
</dbReference>
<comment type="caution">
    <text evidence="2">The sequence shown here is derived from an EMBL/GenBank/DDBJ whole genome shotgun (WGS) entry which is preliminary data.</text>
</comment>
<dbReference type="InterPro" id="IPR001584">
    <property type="entry name" value="Integrase_cat-core"/>
</dbReference>
<dbReference type="Gene3D" id="3.30.420.10">
    <property type="entry name" value="Ribonuclease H-like superfamily/Ribonuclease H"/>
    <property type="match status" value="1"/>
</dbReference>
<dbReference type="InterPro" id="IPR036397">
    <property type="entry name" value="RNaseH_sf"/>
</dbReference>
<name>A0AAV1KTG0_9NEOP</name>
<dbReference type="Pfam" id="PF00665">
    <property type="entry name" value="rve"/>
    <property type="match status" value="1"/>
</dbReference>